<organism evidence="2 3">
    <name type="scientific">Halopelagius fulvigenes</name>
    <dbReference type="NCBI Taxonomy" id="1198324"/>
    <lineage>
        <taxon>Archaea</taxon>
        <taxon>Methanobacteriati</taxon>
        <taxon>Methanobacteriota</taxon>
        <taxon>Stenosarchaea group</taxon>
        <taxon>Halobacteria</taxon>
        <taxon>Halobacteriales</taxon>
        <taxon>Haloferacaceae</taxon>
    </lineage>
</organism>
<proteinExistence type="predicted"/>
<feature type="transmembrane region" description="Helical" evidence="1">
    <location>
        <begin position="261"/>
        <end position="284"/>
    </location>
</feature>
<name>A0ABD5U3Z6_9EURY</name>
<dbReference type="Pfam" id="PF25927">
    <property type="entry name" value="DUF7972"/>
    <property type="match status" value="1"/>
</dbReference>
<dbReference type="EMBL" id="JBHSXH010000015">
    <property type="protein sequence ID" value="MFC6825805.1"/>
    <property type="molecule type" value="Genomic_DNA"/>
</dbReference>
<keyword evidence="1" id="KW-0472">Membrane</keyword>
<evidence type="ECO:0000256" key="1">
    <source>
        <dbReference type="SAM" id="Phobius"/>
    </source>
</evidence>
<sequence length="341" mass="37885">MNDETAERGSTGSRRQRLEAYPLRWAFLTGSRRTLAVFLSASILLFLVAVGTTWEIEMETLVTETRAIQTLFNTLLGGIILFVSVVLSINTAFLSEESGPLRTKQTQVEDSIAYQMDLEQSLGSGVSPAEVGGFYRFVAYGIRRQTDALLDATRERGESRANREVTAFAETVAADVERIRTRLRSGNRDVPATLLAGLDFDYAARINRARYLEWQYDGQLDDAQLSALESLQSILTHFASGREYFTTLYYRREVRSLSSDLLVLSLPVIVFTSFVLLAIDAGLFPTATAFGIQPRLLYVSIAFVIALSPYVLLSSYMLRILVVSKYSLDPGGFTLTSGDID</sequence>
<accession>A0ABD5U3Z6</accession>
<keyword evidence="3" id="KW-1185">Reference proteome</keyword>
<protein>
    <submittedName>
        <fullName evidence="2">Uncharacterized protein</fullName>
    </submittedName>
</protein>
<feature type="transmembrane region" description="Helical" evidence="1">
    <location>
        <begin position="34"/>
        <end position="54"/>
    </location>
</feature>
<evidence type="ECO:0000313" key="2">
    <source>
        <dbReference type="EMBL" id="MFC6825805.1"/>
    </source>
</evidence>
<feature type="transmembrane region" description="Helical" evidence="1">
    <location>
        <begin position="74"/>
        <end position="94"/>
    </location>
</feature>
<keyword evidence="1" id="KW-1133">Transmembrane helix</keyword>
<dbReference type="RefSeq" id="WP_379696441.1">
    <property type="nucleotide sequence ID" value="NZ_JBHSXH010000015.1"/>
</dbReference>
<dbReference type="AlphaFoldDB" id="A0ABD5U3Z6"/>
<reference evidence="2 3" key="1">
    <citation type="journal article" date="2019" name="Int. J. Syst. Evol. Microbiol.">
        <title>The Global Catalogue of Microorganisms (GCM) 10K type strain sequencing project: providing services to taxonomists for standard genome sequencing and annotation.</title>
        <authorList>
            <consortium name="The Broad Institute Genomics Platform"/>
            <consortium name="The Broad Institute Genome Sequencing Center for Infectious Disease"/>
            <person name="Wu L."/>
            <person name="Ma J."/>
        </authorList>
    </citation>
    <scope>NUCLEOTIDE SEQUENCE [LARGE SCALE GENOMIC DNA]</scope>
    <source>
        <strain evidence="2 3">YIM 94188</strain>
    </source>
</reference>
<feature type="transmembrane region" description="Helical" evidence="1">
    <location>
        <begin position="296"/>
        <end position="318"/>
    </location>
</feature>
<dbReference type="Proteomes" id="UP001596408">
    <property type="component" value="Unassembled WGS sequence"/>
</dbReference>
<comment type="caution">
    <text evidence="2">The sequence shown here is derived from an EMBL/GenBank/DDBJ whole genome shotgun (WGS) entry which is preliminary data.</text>
</comment>
<keyword evidence="1" id="KW-0812">Transmembrane</keyword>
<dbReference type="InterPro" id="IPR058278">
    <property type="entry name" value="DUF7972"/>
</dbReference>
<gene>
    <name evidence="2" type="ORF">ACFQEV_12490</name>
</gene>
<evidence type="ECO:0000313" key="3">
    <source>
        <dbReference type="Proteomes" id="UP001596408"/>
    </source>
</evidence>